<evidence type="ECO:0000256" key="8">
    <source>
        <dbReference type="PROSITE-ProRule" id="PRU00094"/>
    </source>
</evidence>
<feature type="compositionally biased region" description="Basic and acidic residues" evidence="9">
    <location>
        <begin position="470"/>
        <end position="488"/>
    </location>
</feature>
<dbReference type="InterPro" id="IPR013088">
    <property type="entry name" value="Znf_NHR/GATA"/>
</dbReference>
<comment type="caution">
    <text evidence="11">The sequence shown here is derived from an EMBL/GenBank/DDBJ whole genome shotgun (WGS) entry which is preliminary data.</text>
</comment>
<name>A0ABR3PQI8_9PEZI</name>
<feature type="compositionally biased region" description="Polar residues" evidence="9">
    <location>
        <begin position="315"/>
        <end position="327"/>
    </location>
</feature>
<evidence type="ECO:0000256" key="3">
    <source>
        <dbReference type="ARBA" id="ARBA00022771"/>
    </source>
</evidence>
<comment type="subcellular location">
    <subcellularLocation>
        <location evidence="1">Nucleus</location>
    </subcellularLocation>
</comment>
<feature type="compositionally biased region" description="Low complexity" evidence="9">
    <location>
        <begin position="68"/>
        <end position="97"/>
    </location>
</feature>
<feature type="region of interest" description="Disordered" evidence="9">
    <location>
        <begin position="297"/>
        <end position="327"/>
    </location>
</feature>
<feature type="compositionally biased region" description="Low complexity" evidence="9">
    <location>
        <begin position="512"/>
        <end position="521"/>
    </location>
</feature>
<feature type="region of interest" description="Disordered" evidence="9">
    <location>
        <begin position="399"/>
        <end position="579"/>
    </location>
</feature>
<keyword evidence="4" id="KW-0862">Zinc</keyword>
<dbReference type="RefSeq" id="XP_069204619.1">
    <property type="nucleotide sequence ID" value="XM_069341108.1"/>
</dbReference>
<feature type="compositionally biased region" description="Low complexity" evidence="9">
    <location>
        <begin position="538"/>
        <end position="550"/>
    </location>
</feature>
<feature type="region of interest" description="Disordered" evidence="9">
    <location>
        <begin position="216"/>
        <end position="249"/>
    </location>
</feature>
<feature type="compositionally biased region" description="Basic and acidic residues" evidence="9">
    <location>
        <begin position="128"/>
        <end position="141"/>
    </location>
</feature>
<feature type="compositionally biased region" description="Basic and acidic residues" evidence="9">
    <location>
        <begin position="28"/>
        <end position="42"/>
    </location>
</feature>
<dbReference type="EMBL" id="JBFMKM010000001">
    <property type="protein sequence ID" value="KAL1311770.1"/>
    <property type="molecule type" value="Genomic_DNA"/>
</dbReference>
<feature type="domain" description="GATA-type" evidence="10">
    <location>
        <begin position="173"/>
        <end position="220"/>
    </location>
</feature>
<dbReference type="InterPro" id="IPR039355">
    <property type="entry name" value="Transcription_factor_GATA"/>
</dbReference>
<keyword evidence="7" id="KW-0539">Nucleus</keyword>
<evidence type="ECO:0000256" key="5">
    <source>
        <dbReference type="ARBA" id="ARBA00023015"/>
    </source>
</evidence>
<dbReference type="Gene3D" id="3.30.50.10">
    <property type="entry name" value="Erythroid Transcription Factor GATA-1, subunit A"/>
    <property type="match status" value="2"/>
</dbReference>
<dbReference type="Proteomes" id="UP001562354">
    <property type="component" value="Unassembled WGS sequence"/>
</dbReference>
<feature type="compositionally biased region" description="Low complexity" evidence="9">
    <location>
        <begin position="108"/>
        <end position="119"/>
    </location>
</feature>
<protein>
    <recommendedName>
        <fullName evidence="10">GATA-type domain-containing protein</fullName>
    </recommendedName>
</protein>
<keyword evidence="5" id="KW-0805">Transcription regulation</keyword>
<evidence type="ECO:0000256" key="6">
    <source>
        <dbReference type="ARBA" id="ARBA00023163"/>
    </source>
</evidence>
<keyword evidence="2" id="KW-0479">Metal-binding</keyword>
<dbReference type="SMART" id="SM00401">
    <property type="entry name" value="ZnF_GATA"/>
    <property type="match status" value="2"/>
</dbReference>
<dbReference type="PROSITE" id="PS50114">
    <property type="entry name" value="GATA_ZN_FINGER_2"/>
    <property type="match status" value="2"/>
</dbReference>
<evidence type="ECO:0000313" key="11">
    <source>
        <dbReference type="EMBL" id="KAL1311770.1"/>
    </source>
</evidence>
<dbReference type="Pfam" id="PF00320">
    <property type="entry name" value="GATA"/>
    <property type="match status" value="2"/>
</dbReference>
<feature type="compositionally biased region" description="Polar residues" evidence="9">
    <location>
        <begin position="298"/>
        <end position="307"/>
    </location>
</feature>
<dbReference type="CDD" id="cd00202">
    <property type="entry name" value="ZnF_GATA"/>
    <property type="match status" value="2"/>
</dbReference>
<dbReference type="SUPFAM" id="SSF57716">
    <property type="entry name" value="Glucocorticoid receptor-like (DNA-binding domain)"/>
    <property type="match status" value="2"/>
</dbReference>
<evidence type="ECO:0000313" key="12">
    <source>
        <dbReference type="Proteomes" id="UP001562354"/>
    </source>
</evidence>
<proteinExistence type="predicted"/>
<dbReference type="InterPro" id="IPR000679">
    <property type="entry name" value="Znf_GATA"/>
</dbReference>
<reference evidence="11 12" key="1">
    <citation type="submission" date="2024-07" db="EMBL/GenBank/DDBJ databases">
        <title>Draft sequence of the Neodothiora populina.</title>
        <authorList>
            <person name="Drown D.D."/>
            <person name="Schuette U.S."/>
            <person name="Buechlein A.B."/>
            <person name="Rusch D.R."/>
            <person name="Winton L.W."/>
            <person name="Adams G.A."/>
        </authorList>
    </citation>
    <scope>NUCLEOTIDE SEQUENCE [LARGE SCALE GENOMIC DNA]</scope>
    <source>
        <strain evidence="11 12">CPC 39397</strain>
    </source>
</reference>
<feature type="compositionally biased region" description="Polar residues" evidence="9">
    <location>
        <begin position="142"/>
        <end position="153"/>
    </location>
</feature>
<keyword evidence="12" id="KW-1185">Reference proteome</keyword>
<gene>
    <name evidence="11" type="ORF">AAFC00_001856</name>
</gene>
<feature type="compositionally biased region" description="Basic residues" evidence="9">
    <location>
        <begin position="437"/>
        <end position="446"/>
    </location>
</feature>
<evidence type="ECO:0000256" key="4">
    <source>
        <dbReference type="ARBA" id="ARBA00022833"/>
    </source>
</evidence>
<evidence type="ECO:0000259" key="10">
    <source>
        <dbReference type="PROSITE" id="PS50114"/>
    </source>
</evidence>
<dbReference type="PROSITE" id="PS00344">
    <property type="entry name" value="GATA_ZN_FINGER_1"/>
    <property type="match status" value="2"/>
</dbReference>
<accession>A0ABR3PQI8</accession>
<sequence length="602" mass="65714">MSNPTPSGPSASSATAAALAPGIQMPPERTKEELELAERLIEHSQGARVNSREHAAATVSKSETQPSQAQFQSHQKPSQQHQQQQEQPQQQPQQQSQHHNHHLHHQQQDSQLQQDQPQQRLSPLSNDGGHRSGEDEQRQTSEEGNSPGQNLSLPSIHELTWVKQRKPFNTGLGGAGQVCSNCGTTRTPLWRRSPAGDTICNACGLYLKARNQMRPVNLKRGSQGPAPSQEPPTRSERDESPKGLTGGATYVTADTTANGTCPGGGRCNGTGGHDGCNGCPAYNNRVSKTAQIALAQSRDAQGNTHAGASSPYPHAQNSPGPSHTPASSASVVVACQNCGTTITPLWRRDDNGHTICNACGLYYKLHGVHRPVGMKKSEIKRRRRVMPASHDAVLAPFSVQATQSVSPEPASRVASYNHPHDSETSRPVPYTSINHQAGHHQHHHDHHHAEPQSPEPNNRIRGPIAVDFTNFRKEPRAFVPESRQEDRMLPPPNPNPRKRSFSYSNASEESGSPRSQPRRSPLTPKMALMDSKEKNIDPSLSSLPRSRSPLAPVSTQEARRTAPSSSPTPGDSRDEKRRALELEMKQMREMLAAKEREMAALS</sequence>
<evidence type="ECO:0000256" key="9">
    <source>
        <dbReference type="SAM" id="MobiDB-lite"/>
    </source>
</evidence>
<dbReference type="PANTHER" id="PTHR10071:SF335">
    <property type="entry name" value="IRON-SENSING TRANSCRIPTIONAL REPRESSOR-RELATED"/>
    <property type="match status" value="1"/>
</dbReference>
<dbReference type="PRINTS" id="PR00619">
    <property type="entry name" value="GATAZNFINGER"/>
</dbReference>
<evidence type="ECO:0000256" key="1">
    <source>
        <dbReference type="ARBA" id="ARBA00004123"/>
    </source>
</evidence>
<evidence type="ECO:0000256" key="2">
    <source>
        <dbReference type="ARBA" id="ARBA00022723"/>
    </source>
</evidence>
<feature type="compositionally biased region" description="Low complexity" evidence="9">
    <location>
        <begin position="1"/>
        <end position="22"/>
    </location>
</feature>
<evidence type="ECO:0000256" key="7">
    <source>
        <dbReference type="ARBA" id="ARBA00023242"/>
    </source>
</evidence>
<feature type="region of interest" description="Disordered" evidence="9">
    <location>
        <begin position="1"/>
        <end position="153"/>
    </location>
</feature>
<dbReference type="PANTHER" id="PTHR10071">
    <property type="entry name" value="TRANSCRIPTION FACTOR GATA FAMILY MEMBER"/>
    <property type="match status" value="1"/>
</dbReference>
<feature type="domain" description="GATA-type" evidence="10">
    <location>
        <begin position="335"/>
        <end position="382"/>
    </location>
</feature>
<feature type="compositionally biased region" description="Polar residues" evidence="9">
    <location>
        <begin position="501"/>
        <end position="510"/>
    </location>
</feature>
<keyword evidence="6" id="KW-0804">Transcription</keyword>
<organism evidence="11 12">
    <name type="scientific">Neodothiora populina</name>
    <dbReference type="NCBI Taxonomy" id="2781224"/>
    <lineage>
        <taxon>Eukaryota</taxon>
        <taxon>Fungi</taxon>
        <taxon>Dikarya</taxon>
        <taxon>Ascomycota</taxon>
        <taxon>Pezizomycotina</taxon>
        <taxon>Dothideomycetes</taxon>
        <taxon>Dothideomycetidae</taxon>
        <taxon>Dothideales</taxon>
        <taxon>Dothioraceae</taxon>
        <taxon>Neodothiora</taxon>
    </lineage>
</organism>
<dbReference type="GeneID" id="95975559"/>
<keyword evidence="3 8" id="KW-0863">Zinc-finger</keyword>